<keyword evidence="4" id="KW-1185">Reference proteome</keyword>
<keyword evidence="1" id="KW-0175">Coiled coil</keyword>
<evidence type="ECO:0000256" key="2">
    <source>
        <dbReference type="SAM" id="Phobius"/>
    </source>
</evidence>
<reference evidence="3" key="2">
    <citation type="submission" date="2021-04" db="EMBL/GenBank/DDBJ databases">
        <authorList>
            <person name="Zhang T."/>
            <person name="Zhang Y."/>
            <person name="Lu D."/>
            <person name="Zuo D."/>
            <person name="Du Z."/>
        </authorList>
    </citation>
    <scope>NUCLEOTIDE SEQUENCE</scope>
    <source>
        <strain evidence="3">JR1</strain>
    </source>
</reference>
<accession>A0A941F392</accession>
<keyword evidence="2" id="KW-0472">Membrane</keyword>
<dbReference type="RefSeq" id="WP_212190438.1">
    <property type="nucleotide sequence ID" value="NZ_JAGTAR010000014.1"/>
</dbReference>
<reference evidence="3" key="1">
    <citation type="journal article" date="2018" name="Int. J. Syst. Evol. Microbiol.">
        <title>Carboxylicivirga sediminis sp. nov., isolated from coastal sediment.</title>
        <authorList>
            <person name="Wang F.Q."/>
            <person name="Ren L.H."/>
            <person name="Zou R.J."/>
            <person name="Sun Y.Z."/>
            <person name="Liu X.J."/>
            <person name="Jiang F."/>
            <person name="Liu L.J."/>
        </authorList>
    </citation>
    <scope>NUCLEOTIDE SEQUENCE</scope>
    <source>
        <strain evidence="3">JR1</strain>
    </source>
</reference>
<evidence type="ECO:0000256" key="1">
    <source>
        <dbReference type="SAM" id="Coils"/>
    </source>
</evidence>
<sequence length="101" mass="12369">MSQTSFRKYIKPLISNKFFLATLAFIVYITIFDQNSLIDRYRLARRINQLEKQKQHYINEIEQNNRKMDELQSNIENLEKFAREEYLMKKKDEVIFVVEEE</sequence>
<dbReference type="Proteomes" id="UP000679220">
    <property type="component" value="Unassembled WGS sequence"/>
</dbReference>
<gene>
    <name evidence="3" type="ORF">KDU71_10215</name>
</gene>
<dbReference type="Pfam" id="PF04977">
    <property type="entry name" value="DivIC"/>
    <property type="match status" value="1"/>
</dbReference>
<comment type="caution">
    <text evidence="3">The sequence shown here is derived from an EMBL/GenBank/DDBJ whole genome shotgun (WGS) entry which is preliminary data.</text>
</comment>
<dbReference type="EMBL" id="JAGTAR010000014">
    <property type="protein sequence ID" value="MBR8535931.1"/>
    <property type="molecule type" value="Genomic_DNA"/>
</dbReference>
<proteinExistence type="predicted"/>
<feature type="transmembrane region" description="Helical" evidence="2">
    <location>
        <begin position="18"/>
        <end position="38"/>
    </location>
</feature>
<dbReference type="InterPro" id="IPR007060">
    <property type="entry name" value="FtsL/DivIC"/>
</dbReference>
<feature type="coiled-coil region" evidence="1">
    <location>
        <begin position="40"/>
        <end position="81"/>
    </location>
</feature>
<evidence type="ECO:0000313" key="4">
    <source>
        <dbReference type="Proteomes" id="UP000679220"/>
    </source>
</evidence>
<organism evidence="3 4">
    <name type="scientific">Carboxylicivirga sediminis</name>
    <dbReference type="NCBI Taxonomy" id="2006564"/>
    <lineage>
        <taxon>Bacteria</taxon>
        <taxon>Pseudomonadati</taxon>
        <taxon>Bacteroidota</taxon>
        <taxon>Bacteroidia</taxon>
        <taxon>Marinilabiliales</taxon>
        <taxon>Marinilabiliaceae</taxon>
        <taxon>Carboxylicivirga</taxon>
    </lineage>
</organism>
<keyword evidence="2" id="KW-1133">Transmembrane helix</keyword>
<evidence type="ECO:0000313" key="3">
    <source>
        <dbReference type="EMBL" id="MBR8535931.1"/>
    </source>
</evidence>
<protein>
    <submittedName>
        <fullName evidence="3">Septum formation initiator family protein</fullName>
    </submittedName>
</protein>
<dbReference type="AlphaFoldDB" id="A0A941F392"/>
<keyword evidence="2" id="KW-0812">Transmembrane</keyword>
<name>A0A941F392_9BACT</name>